<name>A0A8T0AN56_SILME</name>
<feature type="region of interest" description="Disordered" evidence="1">
    <location>
        <begin position="72"/>
        <end position="117"/>
    </location>
</feature>
<evidence type="ECO:0000313" key="3">
    <source>
        <dbReference type="EMBL" id="KAF7693330.1"/>
    </source>
</evidence>
<gene>
    <name evidence="3" type="ORF">HF521_008646</name>
</gene>
<evidence type="ECO:0000259" key="2">
    <source>
        <dbReference type="Pfam" id="PF16064"/>
    </source>
</evidence>
<dbReference type="InterPro" id="IPR032071">
    <property type="entry name" value="DUF4806"/>
</dbReference>
<protein>
    <recommendedName>
        <fullName evidence="2">DUF4806 domain-containing protein</fullName>
    </recommendedName>
</protein>
<feature type="compositionally biased region" description="Basic and acidic residues" evidence="1">
    <location>
        <begin position="76"/>
        <end position="101"/>
    </location>
</feature>
<feature type="region of interest" description="Disordered" evidence="1">
    <location>
        <begin position="398"/>
        <end position="431"/>
    </location>
</feature>
<dbReference type="Pfam" id="PF16064">
    <property type="entry name" value="DUF4806"/>
    <property type="match status" value="1"/>
</dbReference>
<organism evidence="3 4">
    <name type="scientific">Silurus meridionalis</name>
    <name type="common">Southern catfish</name>
    <name type="synonym">Silurus soldatovi meridionalis</name>
    <dbReference type="NCBI Taxonomy" id="175797"/>
    <lineage>
        <taxon>Eukaryota</taxon>
        <taxon>Metazoa</taxon>
        <taxon>Chordata</taxon>
        <taxon>Craniata</taxon>
        <taxon>Vertebrata</taxon>
        <taxon>Euteleostomi</taxon>
        <taxon>Actinopterygii</taxon>
        <taxon>Neopterygii</taxon>
        <taxon>Teleostei</taxon>
        <taxon>Ostariophysi</taxon>
        <taxon>Siluriformes</taxon>
        <taxon>Siluridae</taxon>
        <taxon>Silurus</taxon>
    </lineage>
</organism>
<evidence type="ECO:0000313" key="4">
    <source>
        <dbReference type="Proteomes" id="UP000606274"/>
    </source>
</evidence>
<dbReference type="Proteomes" id="UP000606274">
    <property type="component" value="Unassembled WGS sequence"/>
</dbReference>
<dbReference type="PANTHER" id="PTHR31025:SF30">
    <property type="entry name" value="SI:DKEY-15H8.17"/>
    <property type="match status" value="1"/>
</dbReference>
<comment type="caution">
    <text evidence="3">The sequence shown here is derived from an EMBL/GenBank/DDBJ whole genome shotgun (WGS) entry which is preliminary data.</text>
</comment>
<proteinExistence type="predicted"/>
<reference evidence="3" key="1">
    <citation type="submission" date="2020-08" db="EMBL/GenBank/DDBJ databases">
        <title>Chromosome-level assembly of Southern catfish (Silurus meridionalis) provides insights into visual adaptation to the nocturnal and benthic lifestyles.</title>
        <authorList>
            <person name="Zhang Y."/>
            <person name="Wang D."/>
            <person name="Peng Z."/>
        </authorList>
    </citation>
    <scope>NUCLEOTIDE SEQUENCE</scope>
    <source>
        <strain evidence="3">SWU-2019-XX</strain>
        <tissue evidence="3">Muscle</tissue>
    </source>
</reference>
<dbReference type="AlphaFoldDB" id="A0A8T0AN56"/>
<feature type="domain" description="DUF4806" evidence="2">
    <location>
        <begin position="516"/>
        <end position="593"/>
    </location>
</feature>
<accession>A0A8T0AN56</accession>
<evidence type="ECO:0000256" key="1">
    <source>
        <dbReference type="SAM" id="MobiDB-lite"/>
    </source>
</evidence>
<dbReference type="EMBL" id="JABFDY010000019">
    <property type="protein sequence ID" value="KAF7693330.1"/>
    <property type="molecule type" value="Genomic_DNA"/>
</dbReference>
<feature type="compositionally biased region" description="Basic and acidic residues" evidence="1">
    <location>
        <begin position="404"/>
        <end position="413"/>
    </location>
</feature>
<dbReference type="PANTHER" id="PTHR31025">
    <property type="entry name" value="SI:CH211-196P9.1-RELATED"/>
    <property type="match status" value="1"/>
</dbReference>
<keyword evidence="4" id="KW-1185">Reference proteome</keyword>
<sequence length="1148" mass="128701">MTNLQSLSIFLTERLMLAAQEIFKAVEVTVTEYHDEISRSRQENELLKSRLLEAGIQVYPELQPGLSVFHGEPCAESEREDPGEKVLVKQEPSGSKEEPRVPAHPPSQTSVPEEPVSPRACLEDEQRVEEMLHPQMTDNRESPLLQAHQCMQIKEETNESKSGLGAEIFCMSQSGTSDDPSSAIASSHVSGLDTGLDELSMHNAAELPLSSRVNTGQPKGCVNYDPAAQGKELQRRERYSMIRARGIGKVPKGGRERKMEPMTENERACRKKERLPEVLMLEEEQCMSSQLCISTGSMNERNIQPGHKSSAVYQSDPEANLMYNIVKFSGTETAVVVPSEWCTAGETVWPNYKTDKCMERAVEQRETPGEDWDRYNCTLLKTYDNYSEAHQALESLRCNTSDEQSGKKEEVNAKPKPILYLGKSDGDQQKESRNPLLVISSPVINTSSWEGHLPLHPTYRVTTGTGPILGTGDQLHVLALLEQVKHEQTQIVGMLNGLSTKMHANTEPQGFFATPEDLKFPLDTTEEVEHFEAWLAEETNAGSKNNLIQILSVLGGQDVKKVTWNILAHIFSENVSKQISWKGANQKFKFSGMNAKELLIRAVQNCKVCSSATEDEISKHAILWFSLASDHGSGCKKQKRTMSGLHQLLNDAVLSVLPSLSQDRTKQLVKKLVDQGVKGLNDLVNVKEDDIVEFIRPVQRRKLLSAWKEQENQNNTVVLQPVDVFPLVAPKTISTYGSPISSSPSTSASESTTGSYLWPEHFQVPWNLMPVGIQNAIANGQRPSPADRRQMIRILADEMRKYDANPTRSQCLTITRQIVRQYPKTFADMMGGKQVGGGYESLLSQLKVRIENLNRKSTLSYHRIRSNNTGTCRKRSSIDSYGCTRWQPDFPSGESFDSLEVCMLMEGTYFLQRHMINAMPSPTIADLRTKWPYLFTQRHIYAHFELLTDKNVLTLFESSIQECGQIIIQFFKSKPTNNDVRLILSRAEDDVAAMVILLLLAHFKETLDGVILQADEFATPSDVEGSLNLPESPRLIILGQALSNQRWMLSMEGQVVCEGEQPNFVSGLAALFASFYNFNLQYQEEAACTLEFVQRRFIDINPERGSKTKKGKVTSKKTGKVVQKKNCTVNPHVSSLLRNLMDFGWDSS</sequence>